<organism evidence="2 3">
    <name type="scientific">Actinomadura algeriensis</name>
    <dbReference type="NCBI Taxonomy" id="1679523"/>
    <lineage>
        <taxon>Bacteria</taxon>
        <taxon>Bacillati</taxon>
        <taxon>Actinomycetota</taxon>
        <taxon>Actinomycetes</taxon>
        <taxon>Streptosporangiales</taxon>
        <taxon>Thermomonosporaceae</taxon>
        <taxon>Actinomadura</taxon>
    </lineage>
</organism>
<evidence type="ECO:0000313" key="2">
    <source>
        <dbReference type="EMBL" id="MBE1533268.1"/>
    </source>
</evidence>
<gene>
    <name evidence="2" type="ORF">H4W34_003101</name>
</gene>
<dbReference type="InterPro" id="IPR027802">
    <property type="entry name" value="Multi-ubiquitin_dom"/>
</dbReference>
<accession>A0ABR9JS96</accession>
<protein>
    <recommendedName>
        <fullName evidence="1">Multi-ubiquitin domain-containing protein</fullName>
    </recommendedName>
</protein>
<keyword evidence="3" id="KW-1185">Reference proteome</keyword>
<dbReference type="Pfam" id="PF14452">
    <property type="entry name" value="Multi_ubiq"/>
    <property type="match status" value="1"/>
</dbReference>
<comment type="caution">
    <text evidence="2">The sequence shown here is derived from an EMBL/GenBank/DDBJ whole genome shotgun (WGS) entry which is preliminary data.</text>
</comment>
<feature type="domain" description="Multi-ubiquitin" evidence="1">
    <location>
        <begin position="13"/>
        <end position="76"/>
    </location>
</feature>
<dbReference type="EMBL" id="JADBDZ010000001">
    <property type="protein sequence ID" value="MBE1533268.1"/>
    <property type="molecule type" value="Genomic_DNA"/>
</dbReference>
<proteinExistence type="predicted"/>
<evidence type="ECO:0000313" key="3">
    <source>
        <dbReference type="Proteomes" id="UP000627838"/>
    </source>
</evidence>
<dbReference type="RefSeq" id="WP_192759847.1">
    <property type="nucleotide sequence ID" value="NZ_JADBDZ010000001.1"/>
</dbReference>
<name>A0ABR9JS96_9ACTN</name>
<dbReference type="Proteomes" id="UP000627838">
    <property type="component" value="Unassembled WGS sequence"/>
</dbReference>
<reference evidence="2 3" key="1">
    <citation type="submission" date="2020-10" db="EMBL/GenBank/DDBJ databases">
        <title>Sequencing the genomes of 1000 actinobacteria strains.</title>
        <authorList>
            <person name="Klenk H.-P."/>
        </authorList>
    </citation>
    <scope>NUCLEOTIDE SEQUENCE [LARGE SCALE GENOMIC DNA]</scope>
    <source>
        <strain evidence="2 3">DSM 46744</strain>
    </source>
</reference>
<evidence type="ECO:0000259" key="1">
    <source>
        <dbReference type="Pfam" id="PF14452"/>
    </source>
</evidence>
<sequence length="82" mass="9239">MPKDDDRARRINFTIDGRHFTVTDSAQTAATLLRLAGLDPNAYDLAEVRHGHGEPKRYDDAETIRIRNGDKFVTVRQCAQVA</sequence>